<keyword evidence="7" id="KW-0067">ATP-binding</keyword>
<keyword evidence="6" id="KW-0547">Nucleotide-binding</keyword>
<keyword evidence="3" id="KW-0055">Arginine biosynthesis</keyword>
<gene>
    <name evidence="10" type="ORF">B0A77_13280</name>
</gene>
<evidence type="ECO:0000256" key="1">
    <source>
        <dbReference type="ARBA" id="ARBA00004967"/>
    </source>
</evidence>
<evidence type="ECO:0000256" key="4">
    <source>
        <dbReference type="ARBA" id="ARBA00022598"/>
    </source>
</evidence>
<dbReference type="PANTHER" id="PTHR11587">
    <property type="entry name" value="ARGININOSUCCINATE SYNTHASE"/>
    <property type="match status" value="1"/>
</dbReference>
<dbReference type="GO" id="GO:0005737">
    <property type="term" value="C:cytoplasm"/>
    <property type="evidence" value="ECO:0007669"/>
    <property type="project" value="TreeGrafter"/>
</dbReference>
<dbReference type="GO" id="GO:0005524">
    <property type="term" value="F:ATP binding"/>
    <property type="evidence" value="ECO:0007669"/>
    <property type="project" value="UniProtKB-KW"/>
</dbReference>
<proteinExistence type="predicted"/>
<dbReference type="SUPFAM" id="SSF69864">
    <property type="entry name" value="Argininosuccinate synthetase, C-terminal domain"/>
    <property type="match status" value="1"/>
</dbReference>
<evidence type="ECO:0000313" key="10">
    <source>
        <dbReference type="EMBL" id="PDS22531.1"/>
    </source>
</evidence>
<dbReference type="GO" id="GO:0006526">
    <property type="term" value="P:L-arginine biosynthetic process"/>
    <property type="evidence" value="ECO:0007669"/>
    <property type="project" value="UniProtKB-UniPathway"/>
</dbReference>
<dbReference type="AlphaFoldDB" id="A0A2H3K970"/>
<comment type="caution">
    <text evidence="10">The sequence shown here is derived from an EMBL/GenBank/DDBJ whole genome shotgun (WGS) entry which is preliminary data.</text>
</comment>
<dbReference type="InterPro" id="IPR024074">
    <property type="entry name" value="AS_cat/multimer_dom_body"/>
</dbReference>
<dbReference type="Proteomes" id="UP000220828">
    <property type="component" value="Unassembled WGS sequence"/>
</dbReference>
<protein>
    <recommendedName>
        <fullName evidence="2">argininosuccinate synthase</fullName>
        <ecNumber evidence="2">6.3.4.5</ecNumber>
    </recommendedName>
</protein>
<evidence type="ECO:0000256" key="2">
    <source>
        <dbReference type="ARBA" id="ARBA00012286"/>
    </source>
</evidence>
<dbReference type="InterPro" id="IPR048268">
    <property type="entry name" value="Arginosuc_syn_C"/>
</dbReference>
<dbReference type="UniPathway" id="UPA00068">
    <property type="reaction ID" value="UER00113"/>
</dbReference>
<dbReference type="FunFam" id="3.40.50.620:FF:000019">
    <property type="entry name" value="Argininosuccinate synthase"/>
    <property type="match status" value="1"/>
</dbReference>
<dbReference type="CDD" id="cd01999">
    <property type="entry name" value="ASS"/>
    <property type="match status" value="1"/>
</dbReference>
<comment type="pathway">
    <text evidence="1">Amino-acid biosynthesis; L-arginine biosynthesis; L-arginine from L-ornithine and carbamoyl phosphate: step 2/3.</text>
</comment>
<reference evidence="10 11" key="1">
    <citation type="submission" date="2017-09" db="EMBL/GenBank/DDBJ databases">
        <title>Whole genomes of Flavobacteriaceae.</title>
        <authorList>
            <person name="Stine C."/>
            <person name="Li C."/>
            <person name="Tadesse D."/>
        </authorList>
    </citation>
    <scope>NUCLEOTIDE SEQUENCE [LARGE SCALE GENOMIC DNA]</scope>
    <source>
        <strain evidence="10 11">ATCC 35036</strain>
    </source>
</reference>
<dbReference type="PROSITE" id="PS00564">
    <property type="entry name" value="ARGININOSUCCIN_SYN_1"/>
    <property type="match status" value="1"/>
</dbReference>
<accession>A0A2H3K970</accession>
<organism evidence="10 11">
    <name type="scientific">Flavobacterium branchiophilum</name>
    <dbReference type="NCBI Taxonomy" id="55197"/>
    <lineage>
        <taxon>Bacteria</taxon>
        <taxon>Pseudomonadati</taxon>
        <taxon>Bacteroidota</taxon>
        <taxon>Flavobacteriia</taxon>
        <taxon>Flavobacteriales</taxon>
        <taxon>Flavobacteriaceae</taxon>
        <taxon>Flavobacterium</taxon>
    </lineage>
</organism>
<keyword evidence="4" id="KW-0436">Ligase</keyword>
<sequence length="395" mass="43956">MKKVVLAYSGGLDTSYCLKYLKDDQGFEVHTVLVNTGGFDANELEAIEKRAYELGSAKHVNLTILDEYYDKAIKYLIFGNVLKNNTYPLSVSAERVFQAIEAIQYAKKVGASAIAHGSTGAGNDQIRFDLIFQTIAPEIEIITPIRDLKLSRQEEVAYLQAKGVSYSWEKAQYSINKGLWGTSVGGKETLTSNQALPSEAYPSQLQKTDEEQVTLHFEKGELVGLNHQFDKPSNNIVALEKIASAFAIGRDIHVGDTIIGIKGRVGFEAAAPLIIIKAHHLLEKHTLGKWQQYWKEQLGNWYGILFHEGQFLDPVMRNIETFLTDTQQTVNGTVTVSLKPYHFSLNGIESPNDLMNTGFGQYGEMNNAWTSDDAKGFIKILGNAQNIFSTVNHLK</sequence>
<evidence type="ECO:0000256" key="7">
    <source>
        <dbReference type="ARBA" id="ARBA00022840"/>
    </source>
</evidence>
<evidence type="ECO:0000259" key="9">
    <source>
        <dbReference type="Pfam" id="PF20979"/>
    </source>
</evidence>
<feature type="domain" description="Arginosuccinate synthase-like N-terminal" evidence="8">
    <location>
        <begin position="3"/>
        <end position="164"/>
    </location>
</feature>
<dbReference type="Pfam" id="PF20979">
    <property type="entry name" value="Arginosuc_syn_C"/>
    <property type="match status" value="1"/>
</dbReference>
<dbReference type="InterPro" id="IPR018223">
    <property type="entry name" value="Arginosuc_synth_CS"/>
</dbReference>
<dbReference type="Gene3D" id="3.90.1260.10">
    <property type="entry name" value="Argininosuccinate synthetase, chain A, domain 2"/>
    <property type="match status" value="1"/>
</dbReference>
<dbReference type="GO" id="GO:0004055">
    <property type="term" value="F:argininosuccinate synthase activity"/>
    <property type="evidence" value="ECO:0007669"/>
    <property type="project" value="UniProtKB-EC"/>
</dbReference>
<dbReference type="GO" id="GO:0000053">
    <property type="term" value="P:argininosuccinate metabolic process"/>
    <property type="evidence" value="ECO:0007669"/>
    <property type="project" value="TreeGrafter"/>
</dbReference>
<evidence type="ECO:0000313" key="11">
    <source>
        <dbReference type="Proteomes" id="UP000220828"/>
    </source>
</evidence>
<feature type="domain" description="Arginosuccinate synthase C-terminal" evidence="9">
    <location>
        <begin position="173"/>
        <end position="382"/>
    </location>
</feature>
<evidence type="ECO:0000259" key="8">
    <source>
        <dbReference type="Pfam" id="PF00764"/>
    </source>
</evidence>
<dbReference type="Gene3D" id="3.40.50.620">
    <property type="entry name" value="HUPs"/>
    <property type="match status" value="1"/>
</dbReference>
<dbReference type="InterPro" id="IPR001518">
    <property type="entry name" value="Arginosuc_synth"/>
</dbReference>
<evidence type="ECO:0000256" key="6">
    <source>
        <dbReference type="ARBA" id="ARBA00022741"/>
    </source>
</evidence>
<dbReference type="EMBL" id="PCMW01000088">
    <property type="protein sequence ID" value="PDS22531.1"/>
    <property type="molecule type" value="Genomic_DNA"/>
</dbReference>
<dbReference type="InterPro" id="IPR014729">
    <property type="entry name" value="Rossmann-like_a/b/a_fold"/>
</dbReference>
<dbReference type="InterPro" id="IPR023434">
    <property type="entry name" value="Arginosuc_synth_type_1_subfam"/>
</dbReference>
<dbReference type="GO" id="GO:0000050">
    <property type="term" value="P:urea cycle"/>
    <property type="evidence" value="ECO:0007669"/>
    <property type="project" value="TreeGrafter"/>
</dbReference>
<keyword evidence="5" id="KW-0028">Amino-acid biosynthesis</keyword>
<dbReference type="SUPFAM" id="SSF52402">
    <property type="entry name" value="Adenine nucleotide alpha hydrolases-like"/>
    <property type="match status" value="1"/>
</dbReference>
<dbReference type="PANTHER" id="PTHR11587:SF2">
    <property type="entry name" value="ARGININOSUCCINATE SYNTHASE"/>
    <property type="match status" value="1"/>
</dbReference>
<dbReference type="EC" id="6.3.4.5" evidence="2"/>
<evidence type="ECO:0000256" key="5">
    <source>
        <dbReference type="ARBA" id="ARBA00022605"/>
    </source>
</evidence>
<dbReference type="OrthoDB" id="9801641at2"/>
<dbReference type="Pfam" id="PF00764">
    <property type="entry name" value="Arginosuc_synth"/>
    <property type="match status" value="1"/>
</dbReference>
<dbReference type="RefSeq" id="WP_097554745.1">
    <property type="nucleotide sequence ID" value="NZ_PCMW01000088.1"/>
</dbReference>
<evidence type="ECO:0000256" key="3">
    <source>
        <dbReference type="ARBA" id="ARBA00022571"/>
    </source>
</evidence>
<name>A0A2H3K970_9FLAO</name>
<dbReference type="InterPro" id="IPR048267">
    <property type="entry name" value="Arginosuc_syn_N"/>
</dbReference>